<dbReference type="InterPro" id="IPR016024">
    <property type="entry name" value="ARM-type_fold"/>
</dbReference>
<organism evidence="8 9">
    <name type="scientific">Eeniella nana</name>
    <name type="common">Yeast</name>
    <name type="synonym">Brettanomyces nanus</name>
    <dbReference type="NCBI Taxonomy" id="13502"/>
    <lineage>
        <taxon>Eukaryota</taxon>
        <taxon>Fungi</taxon>
        <taxon>Dikarya</taxon>
        <taxon>Ascomycota</taxon>
        <taxon>Saccharomycotina</taxon>
        <taxon>Pichiomycetes</taxon>
        <taxon>Pichiales</taxon>
        <taxon>Pichiaceae</taxon>
        <taxon>Brettanomyces</taxon>
    </lineage>
</organism>
<dbReference type="GO" id="GO:0000502">
    <property type="term" value="C:proteasome complex"/>
    <property type="evidence" value="ECO:0007669"/>
    <property type="project" value="UniProtKB-KW"/>
</dbReference>
<dbReference type="Pfam" id="PF23731">
    <property type="entry name" value="ARM_ECM29_C"/>
    <property type="match status" value="1"/>
</dbReference>
<dbReference type="GO" id="GO:0043248">
    <property type="term" value="P:proteasome assembly"/>
    <property type="evidence" value="ECO:0007669"/>
    <property type="project" value="InterPro"/>
</dbReference>
<evidence type="ECO:0000256" key="2">
    <source>
        <dbReference type="ARBA" id="ARBA00022490"/>
    </source>
</evidence>
<gene>
    <name evidence="8" type="ORF">FOA43_000540</name>
</gene>
<proteinExistence type="predicted"/>
<dbReference type="Gene3D" id="1.25.10.10">
    <property type="entry name" value="Leucine-rich Repeat Variant"/>
    <property type="match status" value="3"/>
</dbReference>
<keyword evidence="4" id="KW-0647">Proteasome</keyword>
<keyword evidence="2" id="KW-0963">Cytoplasm</keyword>
<comment type="subcellular location">
    <subcellularLocation>
        <location evidence="1">Cytoplasm</location>
    </subcellularLocation>
</comment>
<dbReference type="GO" id="GO:0060090">
    <property type="term" value="F:molecular adaptor activity"/>
    <property type="evidence" value="ECO:0007669"/>
    <property type="project" value="InterPro"/>
</dbReference>
<dbReference type="OrthoDB" id="16066at2759"/>
<sequence length="1845" mass="207532">MADREKALVEKVELRLALADSDAKFEHSLGIYLAPLLLKFASPHAAVKSQVGKTVQFLLSRINSSPTIQLPTDALLKQVQLPQIPEGENPIIVQSYTLVFLSKGISRLSQEDRNRLIPKVIEGISGFKSVISARLFNILCKLILNYDTSEINVDNGKKFREFMQFDGVNRAQEDYLIDKFYKFSLLQSIHSDSEGRIPKGFSFPGLSNEDCTFFTYDAGITFDSATLSKYKVAILKFIQYGFNERNTLVFFTASADTSSAVADLASNLLRRRSINHEDPYLVDSLISMFLGDPQTSRSAVRVQLQEKIMNFLCQSERAVKDPSVDKLMSIGLDSQYSKLKRGTVKFIRWVITQLSASGIEDNNDLNSSMALQLMSNLQKDKQAEVNTNMSDYLLQRRYQYEALGLILRRSSQITDFSFIDFLFDMVLTEIPELRPSAQDALSGLTVHLPNLESSSKEKLKQFLKGIIQSEINQRPVKRENELAARYMAVKFINCAFPFSDPEARLLNIQAQSKDDKPETIEEASKGLNPYWFSLLQSSNSKEFKSTEELVGRKLRKDIKFPEFDSMVKYMATERMGQNLDKAIIFTLRCLVMESVENMKTVIVIDSEWEERIENAIDFDHHVRNCIVRKLASLNNVTDVDSDGDTSMHSSECSLDIFLKLCFEQFSSTINLEVGKRLAMLISLCPSSTISRFVSEVDSLLEILGKTFSDDASCYISEMLGILCSHVSCSDESVLSIVDKLLDTEEIRPLGFIISRLALTKRLSLVDPTRFEKILDLATTYQSSSGKFRASFDCISQLSLFGCLGPTHMLTSKLSDYRVAIIDHFRPLVKKLQDDRTAMTWAHLRLSEASSEEANEGNELMMFEQTLYDAHTTKHSDYLFSLGEAFTVVAYGWRSHIMDDKVDIQQAAVKVAELVPDIDRVRIVLSAILKACESTKPSLRKAACIWLLSMVQYCGDSPSIKSKLSEIQVAFMRFLTDSEDLIQESASRGLSIVYERGDYDLKDELAHNLLLSFTDSNRTSKLISGSIGGDTKLFEPGVLKTDEGSVSTYKDILNLASEVGDPSLVYRFMSLAKNSALWSSRKGIAYGLGAVLDKSKLDEMLRKDESLSSKLIPKLYRYRFDPSKSVSKTMDDIWSALILDSNKTIADNFEIIFKDLLKGMGNREWRVREASAAALNDLLRHFPLTRYEDKLSDIWAMAFRSMDDIKESVRKEGNLLTRYLATTMVKRVSQQGKSSEESLKQLIPFLLGNNGLLSDADDVKSFAFDTILKIAETSSSSLKPFVNEMIEHMISVMSSVEPQAVNYLSLNADKYKLKTQDIDMQRLNMVGGSPMMGAIEKLMNLLDASLMPDFVERLSNAVKNAVGLPSKVTGSKVIVDLIVKHFFLAQEYGNDLLKISMSQLKNHNDTVSGSYAIATGYCIRIAPTKKIRTLSNKLKRYYFEAPSDNNYLQKVSSRTCAAAAKYSKDTFQSVASDFLPLAYIGRHDLDDKVSDGFKKAWDASIGSGSNAIKLYFKEILGLIKSNIDTANFGLRHTIGLSVIEIVDRLGSQVGTLSQYLDDFYKVLLDSLHGRTYEGKEKLLDSLVLLAVNNKDYLEEHEDNYEKVRKCIITEAKRKNKSYRKHSIKSFGKFLGTYAEDSEMYSTYIELIDSLLHPSKYETTDGDSDNDSMDTDSDSDRSGSKKMRAAKLEEFRNSLLENLIIAVNKTEPNFQLVRYILDDNLSSIASEVNSFKTKLVIMNILTELINKLDHSDGFKGQQGKELAQKCLTVWNELTKSSSSSDNLQSVLVSYIRLTKLVATTLSPQIDEDVVNKATSILDTLAKEKINSVITMEAERTLKKLKNSPGNI</sequence>
<dbReference type="InterPro" id="IPR011989">
    <property type="entry name" value="ARM-like"/>
</dbReference>
<dbReference type="GO" id="GO:0005634">
    <property type="term" value="C:nucleus"/>
    <property type="evidence" value="ECO:0007669"/>
    <property type="project" value="TreeGrafter"/>
</dbReference>
<dbReference type="PANTHER" id="PTHR23346:SF19">
    <property type="entry name" value="PROTEASOME ADAPTER AND SCAFFOLD PROTEIN ECM29"/>
    <property type="match status" value="1"/>
</dbReference>
<dbReference type="InterPro" id="IPR055443">
    <property type="entry name" value="HEAT_ECM29"/>
</dbReference>
<protein>
    <recommendedName>
        <fullName evidence="10">Proteasome component ECM29</fullName>
    </recommendedName>
</protein>
<dbReference type="Pfam" id="PF13001">
    <property type="entry name" value="ECM29_N"/>
    <property type="match status" value="1"/>
</dbReference>
<keyword evidence="9" id="KW-1185">Reference proteome</keyword>
<dbReference type="EMBL" id="CP064812">
    <property type="protein sequence ID" value="QPG73233.1"/>
    <property type="molecule type" value="Genomic_DNA"/>
</dbReference>
<evidence type="ECO:0008006" key="10">
    <source>
        <dbReference type="Google" id="ProtNLM"/>
    </source>
</evidence>
<evidence type="ECO:0000313" key="9">
    <source>
        <dbReference type="Proteomes" id="UP000662931"/>
    </source>
</evidence>
<dbReference type="GO" id="GO:0036503">
    <property type="term" value="P:ERAD pathway"/>
    <property type="evidence" value="ECO:0007669"/>
    <property type="project" value="TreeGrafter"/>
</dbReference>
<name>A0A875RXF7_EENNA</name>
<feature type="domain" description="Proteasome adapter and scaffold protein ECM29 HEAT-repeat" evidence="7">
    <location>
        <begin position="1277"/>
        <end position="1438"/>
    </location>
</feature>
<evidence type="ECO:0000256" key="3">
    <source>
        <dbReference type="ARBA" id="ARBA00022737"/>
    </source>
</evidence>
<dbReference type="Pfam" id="PF24492">
    <property type="entry name" value="HEAT_ECM29"/>
    <property type="match status" value="1"/>
</dbReference>
<dbReference type="PANTHER" id="PTHR23346">
    <property type="entry name" value="TRANSLATIONAL ACTIVATOR GCN1-RELATED"/>
    <property type="match status" value="1"/>
</dbReference>
<feature type="compositionally biased region" description="Acidic residues" evidence="5">
    <location>
        <begin position="1658"/>
        <end position="1671"/>
    </location>
</feature>
<dbReference type="GeneID" id="62193941"/>
<dbReference type="InterPro" id="IPR024372">
    <property type="entry name" value="Ecm29_N"/>
</dbReference>
<dbReference type="SUPFAM" id="SSF48371">
    <property type="entry name" value="ARM repeat"/>
    <property type="match status" value="3"/>
</dbReference>
<dbReference type="Proteomes" id="UP000662931">
    <property type="component" value="Chromosome 1"/>
</dbReference>
<evidence type="ECO:0000256" key="4">
    <source>
        <dbReference type="ARBA" id="ARBA00022942"/>
    </source>
</evidence>
<evidence type="ECO:0000259" key="6">
    <source>
        <dbReference type="Pfam" id="PF13001"/>
    </source>
</evidence>
<accession>A0A875RXF7</accession>
<dbReference type="KEGG" id="bnn:FOA43_000540"/>
<dbReference type="RefSeq" id="XP_038776798.1">
    <property type="nucleotide sequence ID" value="XM_038920870.1"/>
</dbReference>
<feature type="domain" description="Proteasome component Ecm29 N-terminal" evidence="6">
    <location>
        <begin position="9"/>
        <end position="510"/>
    </location>
</feature>
<keyword evidence="3" id="KW-0677">Repeat</keyword>
<evidence type="ECO:0000313" key="8">
    <source>
        <dbReference type="EMBL" id="QPG73233.1"/>
    </source>
</evidence>
<evidence type="ECO:0000256" key="5">
    <source>
        <dbReference type="SAM" id="MobiDB-lite"/>
    </source>
</evidence>
<evidence type="ECO:0000259" key="7">
    <source>
        <dbReference type="Pfam" id="PF24492"/>
    </source>
</evidence>
<feature type="region of interest" description="Disordered" evidence="5">
    <location>
        <begin position="1656"/>
        <end position="1679"/>
    </location>
</feature>
<reference evidence="8" key="1">
    <citation type="submission" date="2020-10" db="EMBL/GenBank/DDBJ databases">
        <authorList>
            <person name="Roach M.J.R."/>
        </authorList>
    </citation>
    <scope>NUCLEOTIDE SEQUENCE</scope>
    <source>
        <strain evidence="8">CBS 1945</strain>
    </source>
</reference>
<dbReference type="GO" id="GO:0005737">
    <property type="term" value="C:cytoplasm"/>
    <property type="evidence" value="ECO:0007669"/>
    <property type="project" value="UniProtKB-SubCell"/>
</dbReference>
<evidence type="ECO:0000256" key="1">
    <source>
        <dbReference type="ARBA" id="ARBA00004496"/>
    </source>
</evidence>